<evidence type="ECO:0000313" key="3">
    <source>
        <dbReference type="EMBL" id="KKM24280.1"/>
    </source>
</evidence>
<reference evidence="3" key="1">
    <citation type="journal article" date="2015" name="Nature">
        <title>Complex archaea that bridge the gap between prokaryotes and eukaryotes.</title>
        <authorList>
            <person name="Spang A."/>
            <person name="Saw J.H."/>
            <person name="Jorgensen S.L."/>
            <person name="Zaremba-Niedzwiedzka K."/>
            <person name="Martijn J."/>
            <person name="Lind A.E."/>
            <person name="van Eijk R."/>
            <person name="Schleper C."/>
            <person name="Guy L."/>
            <person name="Ettema T.J."/>
        </authorList>
    </citation>
    <scope>NUCLEOTIDE SEQUENCE</scope>
</reference>
<evidence type="ECO:0000259" key="2">
    <source>
        <dbReference type="PROSITE" id="PS51464"/>
    </source>
</evidence>
<dbReference type="PROSITE" id="PS51464">
    <property type="entry name" value="SIS"/>
    <property type="match status" value="1"/>
</dbReference>
<dbReference type="Pfam" id="PF01380">
    <property type="entry name" value="SIS"/>
    <property type="match status" value="1"/>
</dbReference>
<proteinExistence type="predicted"/>
<dbReference type="InterPro" id="IPR050986">
    <property type="entry name" value="GutQ/KpsF_isomerases"/>
</dbReference>
<dbReference type="PANTHER" id="PTHR42745">
    <property type="match status" value="1"/>
</dbReference>
<dbReference type="InterPro" id="IPR035474">
    <property type="entry name" value="SIS_Kpsf"/>
</dbReference>
<dbReference type="GO" id="GO:0097367">
    <property type="term" value="F:carbohydrate derivative binding"/>
    <property type="evidence" value="ECO:0007669"/>
    <property type="project" value="InterPro"/>
</dbReference>
<dbReference type="CDD" id="cd05014">
    <property type="entry name" value="SIS_Kpsf"/>
    <property type="match status" value="1"/>
</dbReference>
<dbReference type="AlphaFoldDB" id="A0A0F9L9H5"/>
<dbReference type="Gene3D" id="3.50.50.60">
    <property type="entry name" value="FAD/NAD(P)-binding domain"/>
    <property type="match status" value="1"/>
</dbReference>
<dbReference type="FunFam" id="3.40.50.10490:FF:000011">
    <property type="entry name" value="Arabinose 5-phosphate isomerase"/>
    <property type="match status" value="1"/>
</dbReference>
<evidence type="ECO:0000256" key="1">
    <source>
        <dbReference type="ARBA" id="ARBA00022737"/>
    </source>
</evidence>
<accession>A0A0F9L9H5</accession>
<name>A0A0F9L9H5_9ZZZZ</name>
<dbReference type="EMBL" id="LAZR01012955">
    <property type="protein sequence ID" value="KKM24280.1"/>
    <property type="molecule type" value="Genomic_DNA"/>
</dbReference>
<dbReference type="SUPFAM" id="SSF53697">
    <property type="entry name" value="SIS domain"/>
    <property type="match status" value="1"/>
</dbReference>
<protein>
    <recommendedName>
        <fullName evidence="2">SIS domain-containing protein</fullName>
    </recommendedName>
</protein>
<dbReference type="PANTHER" id="PTHR42745:SF1">
    <property type="entry name" value="ARABINOSE 5-PHOSPHATE ISOMERASE KDSD"/>
    <property type="match status" value="1"/>
</dbReference>
<feature type="domain" description="SIS" evidence="2">
    <location>
        <begin position="49"/>
        <end position="192"/>
    </location>
</feature>
<dbReference type="GO" id="GO:0003824">
    <property type="term" value="F:catalytic activity"/>
    <property type="evidence" value="ECO:0007669"/>
    <property type="project" value="UniProtKB-ARBA"/>
</dbReference>
<comment type="caution">
    <text evidence="3">The sequence shown here is derived from an EMBL/GenBank/DDBJ whole genome shotgun (WGS) entry which is preliminary data.</text>
</comment>
<dbReference type="InterPro" id="IPR036188">
    <property type="entry name" value="FAD/NAD-bd_sf"/>
</dbReference>
<sequence>MTGWKLTMIMPVLMSDPLPNLELARNVVRTEARCIGALAEIIGQEFASAARAVFGCAGTVILTGIGKAGLVAQKISGTLASTGTPSIFLHPVEALHGDLGRVRRDDVVIALSHSGSTDEIVALVDHLKGRGARLIAVTSRADCPLAEHADTALCYGDVEEACPLGLAPTASTSCMLALGDALALTVMDMRQLSPEDFAAFHPAGTLGRALLKVEEAMTFHQGDRLCVAEERKTVREVLTEGDGIVGVRTRKVTRVFDEQGRFDPQYDDSDLSDIACDTIIIAIGQIVDPPSGISLFFACWVKARL</sequence>
<dbReference type="GO" id="GO:1901135">
    <property type="term" value="P:carbohydrate derivative metabolic process"/>
    <property type="evidence" value="ECO:0007669"/>
    <property type="project" value="InterPro"/>
</dbReference>
<keyword evidence="1" id="KW-0677">Repeat</keyword>
<gene>
    <name evidence="3" type="ORF">LCGC14_1606690</name>
</gene>
<dbReference type="InterPro" id="IPR046348">
    <property type="entry name" value="SIS_dom_sf"/>
</dbReference>
<dbReference type="Gene3D" id="3.40.50.10490">
    <property type="entry name" value="Glucose-6-phosphate isomerase like protein, domain 1"/>
    <property type="match status" value="1"/>
</dbReference>
<organism evidence="3">
    <name type="scientific">marine sediment metagenome</name>
    <dbReference type="NCBI Taxonomy" id="412755"/>
    <lineage>
        <taxon>unclassified sequences</taxon>
        <taxon>metagenomes</taxon>
        <taxon>ecological metagenomes</taxon>
    </lineage>
</organism>
<dbReference type="InterPro" id="IPR001347">
    <property type="entry name" value="SIS_dom"/>
</dbReference>